<evidence type="ECO:0000313" key="1">
    <source>
        <dbReference type="EMBL" id="GIF81680.1"/>
    </source>
</evidence>
<organism evidence="1 2">
    <name type="scientific">Catellatospora bangladeshensis</name>
    <dbReference type="NCBI Taxonomy" id="310355"/>
    <lineage>
        <taxon>Bacteria</taxon>
        <taxon>Bacillati</taxon>
        <taxon>Actinomycetota</taxon>
        <taxon>Actinomycetes</taxon>
        <taxon>Micromonosporales</taxon>
        <taxon>Micromonosporaceae</taxon>
        <taxon>Catellatospora</taxon>
    </lineage>
</organism>
<comment type="caution">
    <text evidence="1">The sequence shown here is derived from an EMBL/GenBank/DDBJ whole genome shotgun (WGS) entry which is preliminary data.</text>
</comment>
<dbReference type="Proteomes" id="UP000601223">
    <property type="component" value="Unassembled WGS sequence"/>
</dbReference>
<proteinExistence type="predicted"/>
<dbReference type="AlphaFoldDB" id="A0A8J3NKM5"/>
<protein>
    <submittedName>
        <fullName evidence="1">Uncharacterized protein</fullName>
    </submittedName>
</protein>
<gene>
    <name evidence="1" type="ORF">Cba03nite_30290</name>
</gene>
<accession>A0A8J3NKM5</accession>
<dbReference type="Gene3D" id="3.40.1190.20">
    <property type="match status" value="1"/>
</dbReference>
<dbReference type="EMBL" id="BONF01000016">
    <property type="protein sequence ID" value="GIF81680.1"/>
    <property type="molecule type" value="Genomic_DNA"/>
</dbReference>
<sequence>MERAILCGVSSLVRPDALVAARGLWRTPGPSRLFHADAAEAPEAAWPWLREVAEEFARRADLTVLSGADAATLYGPVPPLRPARRLRSMGDGAVLLVCGPHTSILICDDADARPRADGPGDVVIGLPFTPALPNLQAALGAGSVPWDAAGWLDLVNTAYAA</sequence>
<reference evidence="1 2" key="1">
    <citation type="submission" date="2021-01" db="EMBL/GenBank/DDBJ databases">
        <title>Whole genome shotgun sequence of Catellatospora bangladeshensis NBRC 107357.</title>
        <authorList>
            <person name="Komaki H."/>
            <person name="Tamura T."/>
        </authorList>
    </citation>
    <scope>NUCLEOTIDE SEQUENCE [LARGE SCALE GENOMIC DNA]</scope>
    <source>
        <strain evidence="1 2">NBRC 107357</strain>
    </source>
</reference>
<name>A0A8J3NKM5_9ACTN</name>
<keyword evidence="2" id="KW-1185">Reference proteome</keyword>
<dbReference type="InterPro" id="IPR029056">
    <property type="entry name" value="Ribokinase-like"/>
</dbReference>
<evidence type="ECO:0000313" key="2">
    <source>
        <dbReference type="Proteomes" id="UP000601223"/>
    </source>
</evidence>
<dbReference type="RefSeq" id="WP_203746258.1">
    <property type="nucleotide sequence ID" value="NZ_BONF01000016.1"/>
</dbReference>